<name>A0ABT5WJQ8_9SPHN</name>
<dbReference type="EMBL" id="JARESE010000001">
    <property type="protein sequence ID" value="MDE8650282.1"/>
    <property type="molecule type" value="Genomic_DNA"/>
</dbReference>
<reference evidence="1 2" key="1">
    <citation type="submission" date="2023-03" db="EMBL/GenBank/DDBJ databases">
        <title>NovoSphingobium album sp. nov. isolated from polycyclic aromatic hydrocarbons- and heavy-metal polluted soil.</title>
        <authorList>
            <person name="Liu Z."/>
            <person name="Wang K."/>
        </authorList>
    </citation>
    <scope>NUCLEOTIDE SEQUENCE [LARGE SCALE GENOMIC DNA]</scope>
    <source>
        <strain evidence="1 2">H3SJ31-1</strain>
    </source>
</reference>
<evidence type="ECO:0000313" key="1">
    <source>
        <dbReference type="EMBL" id="MDE8650282.1"/>
    </source>
</evidence>
<proteinExistence type="predicted"/>
<keyword evidence="2" id="KW-1185">Reference proteome</keyword>
<gene>
    <name evidence="1" type="ORF">PYV00_00950</name>
</gene>
<comment type="caution">
    <text evidence="1">The sequence shown here is derived from an EMBL/GenBank/DDBJ whole genome shotgun (WGS) entry which is preliminary data.</text>
</comment>
<evidence type="ECO:0000313" key="2">
    <source>
        <dbReference type="Proteomes" id="UP001216253"/>
    </source>
</evidence>
<sequence length="91" mass="9664">MPEPARNGLQMAIYGECIGAHSRAAVTISDLDDTGCDLFPDSGTPVLGDCALWIGAVGPFEATAIPRDNGHSAARFKEPLDRKIVHHFNCG</sequence>
<dbReference type="Proteomes" id="UP001216253">
    <property type="component" value="Unassembled WGS sequence"/>
</dbReference>
<accession>A0ABT5WJQ8</accession>
<protein>
    <submittedName>
        <fullName evidence="1">Uncharacterized protein</fullName>
    </submittedName>
</protein>
<organism evidence="1 2">
    <name type="scientific">Novosphingobium album</name>
    <name type="common">ex Liu et al. 2023</name>
    <dbReference type="NCBI Taxonomy" id="3031130"/>
    <lineage>
        <taxon>Bacteria</taxon>
        <taxon>Pseudomonadati</taxon>
        <taxon>Pseudomonadota</taxon>
        <taxon>Alphaproteobacteria</taxon>
        <taxon>Sphingomonadales</taxon>
        <taxon>Sphingomonadaceae</taxon>
        <taxon>Novosphingobium</taxon>
    </lineage>
</organism>